<dbReference type="Proteomes" id="UP001221268">
    <property type="component" value="Chromosome"/>
</dbReference>
<accession>A0ABY7RJ96</accession>
<organism evidence="1 2">
    <name type="scientific">Neisseria lisongii</name>
    <dbReference type="NCBI Taxonomy" id="2912188"/>
    <lineage>
        <taxon>Bacteria</taxon>
        <taxon>Pseudomonadati</taxon>
        <taxon>Pseudomonadota</taxon>
        <taxon>Betaproteobacteria</taxon>
        <taxon>Neisseriales</taxon>
        <taxon>Neisseriaceae</taxon>
        <taxon>Neisseria</taxon>
    </lineage>
</organism>
<protein>
    <submittedName>
        <fullName evidence="1">Uncharacterized protein</fullName>
    </submittedName>
</protein>
<dbReference type="RefSeq" id="WP_237090270.1">
    <property type="nucleotide sequence ID" value="NZ_CP116766.1"/>
</dbReference>
<evidence type="ECO:0000313" key="1">
    <source>
        <dbReference type="EMBL" id="WCL71611.1"/>
    </source>
</evidence>
<evidence type="ECO:0000313" key="2">
    <source>
        <dbReference type="Proteomes" id="UP001221268"/>
    </source>
</evidence>
<name>A0ABY7RJ96_9NEIS</name>
<gene>
    <name evidence="1" type="ORF">PJU73_00330</name>
</gene>
<dbReference type="EMBL" id="CP116766">
    <property type="protein sequence ID" value="WCL71611.1"/>
    <property type="molecule type" value="Genomic_DNA"/>
</dbReference>
<keyword evidence="2" id="KW-1185">Reference proteome</keyword>
<sequence length="92" mass="10535">MTSKNQIPNTQSPKTHEVSEELLARLSNAAYFLETARYNIARSYIPVLKHLLQHNQTYLADNLLDALNDYLIELEQHNGEQASIDINELMHG</sequence>
<reference evidence="1 2" key="1">
    <citation type="submission" date="2023-01" db="EMBL/GenBank/DDBJ databases">
        <authorList>
            <person name="Yang C."/>
        </authorList>
    </citation>
    <scope>NUCLEOTIDE SEQUENCE [LARGE SCALE GENOMIC DNA]</scope>
    <source>
        <strain evidence="1 2">ZJ106</strain>
    </source>
</reference>
<proteinExistence type="predicted"/>